<keyword evidence="4" id="KW-1185">Reference proteome</keyword>
<accession>A0ABP8DWK1</accession>
<evidence type="ECO:0000313" key="3">
    <source>
        <dbReference type="EMBL" id="GAA4264368.1"/>
    </source>
</evidence>
<dbReference type="EMBL" id="BAABAT010000177">
    <property type="protein sequence ID" value="GAA4264368.1"/>
    <property type="molecule type" value="Genomic_DNA"/>
</dbReference>
<keyword evidence="1" id="KW-0175">Coiled coil</keyword>
<organism evidence="3 4">
    <name type="scientific">Dactylosporangium darangshiense</name>
    <dbReference type="NCBI Taxonomy" id="579108"/>
    <lineage>
        <taxon>Bacteria</taxon>
        <taxon>Bacillati</taxon>
        <taxon>Actinomycetota</taxon>
        <taxon>Actinomycetes</taxon>
        <taxon>Micromonosporales</taxon>
        <taxon>Micromonosporaceae</taxon>
        <taxon>Dactylosporangium</taxon>
    </lineage>
</organism>
<evidence type="ECO:0000313" key="4">
    <source>
        <dbReference type="Proteomes" id="UP001500620"/>
    </source>
</evidence>
<protein>
    <recommendedName>
        <fullName evidence="5">Transposase</fullName>
    </recommendedName>
</protein>
<name>A0ABP8DWK1_9ACTN</name>
<proteinExistence type="predicted"/>
<sequence>MTVTLTVADSPTGLTDDGAMDAPSGPRADRPRRRSFTAQYKLAMVAEYDGLPAGEKGALLRREGLYSSHIIEWRRARDAGTLTGPPVQATLAARRGKSAEQSEIERLRRQNERLAADLARNKAALEIMGKTHAFLQLLSENADNDPKSSS</sequence>
<feature type="coiled-coil region" evidence="1">
    <location>
        <begin position="97"/>
        <end position="124"/>
    </location>
</feature>
<gene>
    <name evidence="3" type="ORF">GCM10022255_117360</name>
</gene>
<reference evidence="4" key="1">
    <citation type="journal article" date="2019" name="Int. J. Syst. Evol. Microbiol.">
        <title>The Global Catalogue of Microorganisms (GCM) 10K type strain sequencing project: providing services to taxonomists for standard genome sequencing and annotation.</title>
        <authorList>
            <consortium name="The Broad Institute Genomics Platform"/>
            <consortium name="The Broad Institute Genome Sequencing Center for Infectious Disease"/>
            <person name="Wu L."/>
            <person name="Ma J."/>
        </authorList>
    </citation>
    <scope>NUCLEOTIDE SEQUENCE [LARGE SCALE GENOMIC DNA]</scope>
    <source>
        <strain evidence="4">JCM 17441</strain>
    </source>
</reference>
<comment type="caution">
    <text evidence="3">The sequence shown here is derived from an EMBL/GenBank/DDBJ whole genome shotgun (WGS) entry which is preliminary data.</text>
</comment>
<dbReference type="InterPro" id="IPR009057">
    <property type="entry name" value="Homeodomain-like_sf"/>
</dbReference>
<evidence type="ECO:0008006" key="5">
    <source>
        <dbReference type="Google" id="ProtNLM"/>
    </source>
</evidence>
<dbReference type="Proteomes" id="UP001500620">
    <property type="component" value="Unassembled WGS sequence"/>
</dbReference>
<feature type="region of interest" description="Disordered" evidence="2">
    <location>
        <begin position="1"/>
        <end position="33"/>
    </location>
</feature>
<feature type="compositionally biased region" description="Polar residues" evidence="2">
    <location>
        <begin position="1"/>
        <end position="13"/>
    </location>
</feature>
<evidence type="ECO:0000256" key="2">
    <source>
        <dbReference type="SAM" id="MobiDB-lite"/>
    </source>
</evidence>
<evidence type="ECO:0000256" key="1">
    <source>
        <dbReference type="SAM" id="Coils"/>
    </source>
</evidence>
<dbReference type="SUPFAM" id="SSF46689">
    <property type="entry name" value="Homeodomain-like"/>
    <property type="match status" value="1"/>
</dbReference>